<dbReference type="Pfam" id="PF12229">
    <property type="entry name" value="PG_binding_4"/>
    <property type="match status" value="1"/>
</dbReference>
<reference evidence="2 3" key="1">
    <citation type="submission" date="2020-08" db="EMBL/GenBank/DDBJ databases">
        <authorList>
            <person name="Liu C."/>
            <person name="Sun Q."/>
        </authorList>
    </citation>
    <scope>NUCLEOTIDE SEQUENCE [LARGE SCALE GENOMIC DNA]</scope>
    <source>
        <strain evidence="2 3">NSJ-45</strain>
    </source>
</reference>
<sequence length="164" mass="18986">MGKLSKLDAKDKLKNKFKEKNIILSFEDKTWKIEPKKLDFNYKIDKTVEDAFLLNKKANIFKNLLETLKSICGKKNVLSIDVYYDKNKLTKILNQISKDINRESKDATIEISKTSKEIKRNLLKHNLNCKIITNKENPKITKSQLENIDTVLGSYSTKFDKGVS</sequence>
<evidence type="ECO:0000259" key="1">
    <source>
        <dbReference type="Pfam" id="PF12229"/>
    </source>
</evidence>
<dbReference type="InterPro" id="IPR052913">
    <property type="entry name" value="Glycopeptide_resist_protein"/>
</dbReference>
<gene>
    <name evidence="2" type="ORF">H8891_03245</name>
</gene>
<evidence type="ECO:0000313" key="3">
    <source>
        <dbReference type="Proteomes" id="UP000611796"/>
    </source>
</evidence>
<dbReference type="EMBL" id="JACRWD010000001">
    <property type="protein sequence ID" value="MBC6002805.1"/>
    <property type="molecule type" value="Genomic_DNA"/>
</dbReference>
<dbReference type="PANTHER" id="PTHR35788:SF1">
    <property type="entry name" value="EXPORTED PROTEIN"/>
    <property type="match status" value="1"/>
</dbReference>
<dbReference type="PANTHER" id="PTHR35788">
    <property type="entry name" value="EXPORTED PROTEIN-RELATED"/>
    <property type="match status" value="1"/>
</dbReference>
<accession>A0ABR7K136</accession>
<organism evidence="2 3">
    <name type="scientific">Paeniclostridium hominis</name>
    <dbReference type="NCBI Taxonomy" id="2764329"/>
    <lineage>
        <taxon>Bacteria</taxon>
        <taxon>Bacillati</taxon>
        <taxon>Bacillota</taxon>
        <taxon>Clostridia</taxon>
        <taxon>Peptostreptococcales</taxon>
        <taxon>Peptostreptococcaceae</taxon>
        <taxon>Paeniclostridium</taxon>
    </lineage>
</organism>
<evidence type="ECO:0000313" key="2">
    <source>
        <dbReference type="EMBL" id="MBC6002805.1"/>
    </source>
</evidence>
<comment type="caution">
    <text evidence="2">The sequence shown here is derived from an EMBL/GenBank/DDBJ whole genome shotgun (WGS) entry which is preliminary data.</text>
</comment>
<name>A0ABR7K136_9FIRM</name>
<keyword evidence="3" id="KW-1185">Reference proteome</keyword>
<proteinExistence type="predicted"/>
<protein>
    <submittedName>
        <fullName evidence="2">Peptidoglycan binding domain-containing protein</fullName>
    </submittedName>
</protein>
<dbReference type="InterPro" id="IPR022029">
    <property type="entry name" value="YoaR-like_PG-bd"/>
</dbReference>
<dbReference type="Proteomes" id="UP000611796">
    <property type="component" value="Unassembled WGS sequence"/>
</dbReference>
<feature type="domain" description="YoaR-like putative peptidoglycan binding" evidence="1">
    <location>
        <begin position="31"/>
        <end position="119"/>
    </location>
</feature>